<accession>A0A841EC59</accession>
<name>A0A841EC59_9ACTN</name>
<sequence>MPASVIVRTDEELREQRQALLNEAGMTYEQLQQCAEEWALSEHELSLWNTIQGIDFLLGNE</sequence>
<evidence type="ECO:0000313" key="1">
    <source>
        <dbReference type="EMBL" id="MBB5998060.1"/>
    </source>
</evidence>
<dbReference type="Proteomes" id="UP000578077">
    <property type="component" value="Unassembled WGS sequence"/>
</dbReference>
<reference evidence="1 2" key="1">
    <citation type="submission" date="2020-08" db="EMBL/GenBank/DDBJ databases">
        <title>Sequencing the genomes of 1000 actinobacteria strains.</title>
        <authorList>
            <person name="Klenk H.-P."/>
        </authorList>
    </citation>
    <scope>NUCLEOTIDE SEQUENCE [LARGE SCALE GENOMIC DNA]</scope>
    <source>
        <strain evidence="1 2">DSM 44593</strain>
    </source>
</reference>
<dbReference type="EMBL" id="JACHLY010000001">
    <property type="protein sequence ID" value="MBB5998060.1"/>
    <property type="molecule type" value="Genomic_DNA"/>
</dbReference>
<evidence type="ECO:0000313" key="2">
    <source>
        <dbReference type="Proteomes" id="UP000578077"/>
    </source>
</evidence>
<organism evidence="1 2">
    <name type="scientific">Streptomonospora salina</name>
    <dbReference type="NCBI Taxonomy" id="104205"/>
    <lineage>
        <taxon>Bacteria</taxon>
        <taxon>Bacillati</taxon>
        <taxon>Actinomycetota</taxon>
        <taxon>Actinomycetes</taxon>
        <taxon>Streptosporangiales</taxon>
        <taxon>Nocardiopsidaceae</taxon>
        <taxon>Streptomonospora</taxon>
    </lineage>
</organism>
<comment type="caution">
    <text evidence="1">The sequence shown here is derived from an EMBL/GenBank/DDBJ whole genome shotgun (WGS) entry which is preliminary data.</text>
</comment>
<dbReference type="RefSeq" id="WP_184634208.1">
    <property type="nucleotide sequence ID" value="NZ_BAABKT010000008.1"/>
</dbReference>
<protein>
    <submittedName>
        <fullName evidence="1">Antitoxin component of RelBE/YafQ-DinJ toxin-antitoxin module</fullName>
    </submittedName>
</protein>
<proteinExistence type="predicted"/>
<keyword evidence="2" id="KW-1185">Reference proteome</keyword>
<gene>
    <name evidence="1" type="ORF">HNR25_001811</name>
</gene>
<dbReference type="AlphaFoldDB" id="A0A841EC59"/>